<dbReference type="EMBL" id="LK032168">
    <property type="protein sequence ID" value="CDY25083.1"/>
    <property type="molecule type" value="Genomic_DNA"/>
</dbReference>
<name>A0A078GKH2_BRANA</name>
<gene>
    <name evidence="1" type="primary">BnaC06g18250D</name>
    <name evidence="1" type="ORF">GSBRNA2T00028928001</name>
</gene>
<dbReference type="Proteomes" id="UP000028999">
    <property type="component" value="Unassembled WGS sequence"/>
</dbReference>
<dbReference type="PaxDb" id="3708-A0A078GKH2"/>
<protein>
    <submittedName>
        <fullName evidence="1">BnaC06g18250D protein</fullName>
    </submittedName>
</protein>
<dbReference type="AlphaFoldDB" id="A0A078GKH2"/>
<keyword evidence="2" id="KW-1185">Reference proteome</keyword>
<accession>A0A078GKH2</accession>
<evidence type="ECO:0000313" key="2">
    <source>
        <dbReference type="Proteomes" id="UP000028999"/>
    </source>
</evidence>
<evidence type="ECO:0000313" key="1">
    <source>
        <dbReference type="EMBL" id="CDY25083.1"/>
    </source>
</evidence>
<proteinExistence type="predicted"/>
<reference evidence="1 2" key="1">
    <citation type="journal article" date="2014" name="Science">
        <title>Plant genetics. Early allopolyploid evolution in the post-Neolithic Brassica napus oilseed genome.</title>
        <authorList>
            <person name="Chalhoub B."/>
            <person name="Denoeud F."/>
            <person name="Liu S."/>
            <person name="Parkin I.A."/>
            <person name="Tang H."/>
            <person name="Wang X."/>
            <person name="Chiquet J."/>
            <person name="Belcram H."/>
            <person name="Tong C."/>
            <person name="Samans B."/>
            <person name="Correa M."/>
            <person name="Da Silva C."/>
            <person name="Just J."/>
            <person name="Falentin C."/>
            <person name="Koh C.S."/>
            <person name="Le Clainche I."/>
            <person name="Bernard M."/>
            <person name="Bento P."/>
            <person name="Noel B."/>
            <person name="Labadie K."/>
            <person name="Alberti A."/>
            <person name="Charles M."/>
            <person name="Arnaud D."/>
            <person name="Guo H."/>
            <person name="Daviaud C."/>
            <person name="Alamery S."/>
            <person name="Jabbari K."/>
            <person name="Zhao M."/>
            <person name="Edger P.P."/>
            <person name="Chelaifa H."/>
            <person name="Tack D."/>
            <person name="Lassalle G."/>
            <person name="Mestiri I."/>
            <person name="Schnel N."/>
            <person name="Le Paslier M.C."/>
            <person name="Fan G."/>
            <person name="Renault V."/>
            <person name="Bayer P.E."/>
            <person name="Golicz A.A."/>
            <person name="Manoli S."/>
            <person name="Lee T.H."/>
            <person name="Thi V.H."/>
            <person name="Chalabi S."/>
            <person name="Hu Q."/>
            <person name="Fan C."/>
            <person name="Tollenaere R."/>
            <person name="Lu Y."/>
            <person name="Battail C."/>
            <person name="Shen J."/>
            <person name="Sidebottom C.H."/>
            <person name="Wang X."/>
            <person name="Canaguier A."/>
            <person name="Chauveau A."/>
            <person name="Berard A."/>
            <person name="Deniot G."/>
            <person name="Guan M."/>
            <person name="Liu Z."/>
            <person name="Sun F."/>
            <person name="Lim Y.P."/>
            <person name="Lyons E."/>
            <person name="Town C.D."/>
            <person name="Bancroft I."/>
            <person name="Wang X."/>
            <person name="Meng J."/>
            <person name="Ma J."/>
            <person name="Pires J.C."/>
            <person name="King G.J."/>
            <person name="Brunel D."/>
            <person name="Delourme R."/>
            <person name="Renard M."/>
            <person name="Aury J.M."/>
            <person name="Adams K.L."/>
            <person name="Batley J."/>
            <person name="Snowdon R.J."/>
            <person name="Tost J."/>
            <person name="Edwards D."/>
            <person name="Zhou Y."/>
            <person name="Hua W."/>
            <person name="Sharpe A.G."/>
            <person name="Paterson A.H."/>
            <person name="Guan C."/>
            <person name="Wincker P."/>
        </authorList>
    </citation>
    <scope>NUCLEOTIDE SEQUENCE [LARGE SCALE GENOMIC DNA]</scope>
    <source>
        <strain evidence="2">cv. Darmor-bzh</strain>
    </source>
</reference>
<dbReference type="Gramene" id="CDY25083">
    <property type="protein sequence ID" value="CDY25083"/>
    <property type="gene ID" value="GSBRNA2T00028928001"/>
</dbReference>
<sequence length="23" mass="2811">MDATKWTEGFQEMINVKLNQWIK</sequence>
<organism evidence="1 2">
    <name type="scientific">Brassica napus</name>
    <name type="common">Rape</name>
    <dbReference type="NCBI Taxonomy" id="3708"/>
    <lineage>
        <taxon>Eukaryota</taxon>
        <taxon>Viridiplantae</taxon>
        <taxon>Streptophyta</taxon>
        <taxon>Embryophyta</taxon>
        <taxon>Tracheophyta</taxon>
        <taxon>Spermatophyta</taxon>
        <taxon>Magnoliopsida</taxon>
        <taxon>eudicotyledons</taxon>
        <taxon>Gunneridae</taxon>
        <taxon>Pentapetalae</taxon>
        <taxon>rosids</taxon>
        <taxon>malvids</taxon>
        <taxon>Brassicales</taxon>
        <taxon>Brassicaceae</taxon>
        <taxon>Brassiceae</taxon>
        <taxon>Brassica</taxon>
    </lineage>
</organism>